<evidence type="ECO:0000256" key="2">
    <source>
        <dbReference type="ARBA" id="ARBA00004240"/>
    </source>
</evidence>
<name>A0ABD1YJ80_9MARC</name>
<dbReference type="GO" id="GO:0005783">
    <property type="term" value="C:endoplasmic reticulum"/>
    <property type="evidence" value="ECO:0007669"/>
    <property type="project" value="UniProtKB-SubCell"/>
</dbReference>
<keyword evidence="4" id="KW-0256">Endoplasmic reticulum</keyword>
<dbReference type="Proteomes" id="UP001605036">
    <property type="component" value="Unassembled WGS sequence"/>
</dbReference>
<evidence type="ECO:0000256" key="5">
    <source>
        <dbReference type="ARBA" id="ARBA00023128"/>
    </source>
</evidence>
<dbReference type="GO" id="GO:0016020">
    <property type="term" value="C:membrane"/>
    <property type="evidence" value="ECO:0007669"/>
    <property type="project" value="UniProtKB-SubCell"/>
</dbReference>
<evidence type="ECO:0000256" key="4">
    <source>
        <dbReference type="ARBA" id="ARBA00022824"/>
    </source>
</evidence>
<accession>A0ABD1YJ80</accession>
<evidence type="ECO:0000256" key="3">
    <source>
        <dbReference type="ARBA" id="ARBA00004370"/>
    </source>
</evidence>
<dbReference type="Gene3D" id="3.40.50.1820">
    <property type="entry name" value="alpha/beta hydrolase"/>
    <property type="match status" value="1"/>
</dbReference>
<keyword evidence="8" id="KW-1185">Reference proteome</keyword>
<comment type="subcellular location">
    <subcellularLocation>
        <location evidence="2">Endoplasmic reticulum</location>
    </subcellularLocation>
    <subcellularLocation>
        <location evidence="3">Membrane</location>
    </subcellularLocation>
    <subcellularLocation>
        <location evidence="1">Mitochondrion</location>
    </subcellularLocation>
</comment>
<dbReference type="InterPro" id="IPR052374">
    <property type="entry name" value="SERAC1"/>
</dbReference>
<dbReference type="AlphaFoldDB" id="A0ABD1YJ80"/>
<sequence>MEFVGPPLQRLNDHVYLLKQGTNPKVVIVFFHGLLVDESEKEHAFWSTWRVRGSNDCWPITLLPTRLNSLTEDPYRIRVLALSYESRVSVPEVQIRATDNHLLSENFIESLVMSGLCRNEELDRDVPIILVGHDMGGILIKNFIMEVERAAVTTRTEQAKLVNFLKSLKAVLFFSTPNNGSDVIEKIAGTIPKENRSKLLTLMAVLGSKLSRINSEFKIYRAQSGFQTFAIVASYQTRLNQYWTSHCQKGSEAVMVVEEGSATYDVDGYYSVAADHFQMCQPEALWSYPVTKLRDEVHRQISNCRKIAIAEREKDLEQRYQKLKAVSTEHLATLPSSSEYST</sequence>
<organism evidence="7 8">
    <name type="scientific">Riccia fluitans</name>
    <dbReference type="NCBI Taxonomy" id="41844"/>
    <lineage>
        <taxon>Eukaryota</taxon>
        <taxon>Viridiplantae</taxon>
        <taxon>Streptophyta</taxon>
        <taxon>Embryophyta</taxon>
        <taxon>Marchantiophyta</taxon>
        <taxon>Marchantiopsida</taxon>
        <taxon>Marchantiidae</taxon>
        <taxon>Marchantiales</taxon>
        <taxon>Ricciaceae</taxon>
        <taxon>Riccia</taxon>
    </lineage>
</organism>
<evidence type="ECO:0000313" key="8">
    <source>
        <dbReference type="Proteomes" id="UP001605036"/>
    </source>
</evidence>
<proteinExistence type="predicted"/>
<keyword evidence="6" id="KW-0472">Membrane</keyword>
<evidence type="ECO:0008006" key="9">
    <source>
        <dbReference type="Google" id="ProtNLM"/>
    </source>
</evidence>
<dbReference type="PANTHER" id="PTHR48182">
    <property type="entry name" value="PROTEIN SERAC1"/>
    <property type="match status" value="1"/>
</dbReference>
<comment type="caution">
    <text evidence="7">The sequence shown here is derived from an EMBL/GenBank/DDBJ whole genome shotgun (WGS) entry which is preliminary data.</text>
</comment>
<protein>
    <recommendedName>
        <fullName evidence="9">DUF676 domain-containing protein</fullName>
    </recommendedName>
</protein>
<gene>
    <name evidence="7" type="ORF">R1flu_015251</name>
</gene>
<dbReference type="GO" id="GO:0005739">
    <property type="term" value="C:mitochondrion"/>
    <property type="evidence" value="ECO:0007669"/>
    <property type="project" value="UniProtKB-SubCell"/>
</dbReference>
<dbReference type="InterPro" id="IPR029058">
    <property type="entry name" value="AB_hydrolase_fold"/>
</dbReference>
<evidence type="ECO:0000313" key="7">
    <source>
        <dbReference type="EMBL" id="KAL2630565.1"/>
    </source>
</evidence>
<reference evidence="7 8" key="1">
    <citation type="submission" date="2024-09" db="EMBL/GenBank/DDBJ databases">
        <title>Chromosome-scale assembly of Riccia fluitans.</title>
        <authorList>
            <person name="Paukszto L."/>
            <person name="Sawicki J."/>
            <person name="Karawczyk K."/>
            <person name="Piernik-Szablinska J."/>
            <person name="Szczecinska M."/>
            <person name="Mazdziarz M."/>
        </authorList>
    </citation>
    <scope>NUCLEOTIDE SEQUENCE [LARGE SCALE GENOMIC DNA]</scope>
    <source>
        <strain evidence="7">Rf_01</strain>
        <tissue evidence="7">Aerial parts of the thallus</tissue>
    </source>
</reference>
<dbReference type="EMBL" id="JBHFFA010000004">
    <property type="protein sequence ID" value="KAL2630565.1"/>
    <property type="molecule type" value="Genomic_DNA"/>
</dbReference>
<evidence type="ECO:0000256" key="1">
    <source>
        <dbReference type="ARBA" id="ARBA00004173"/>
    </source>
</evidence>
<dbReference type="SUPFAM" id="SSF53474">
    <property type="entry name" value="alpha/beta-Hydrolases"/>
    <property type="match status" value="1"/>
</dbReference>
<evidence type="ECO:0000256" key="6">
    <source>
        <dbReference type="ARBA" id="ARBA00023136"/>
    </source>
</evidence>
<dbReference type="PANTHER" id="PTHR48182:SF2">
    <property type="entry name" value="PROTEIN SERAC1"/>
    <property type="match status" value="1"/>
</dbReference>
<keyword evidence="5" id="KW-0496">Mitochondrion</keyword>